<reference evidence="1 2" key="1">
    <citation type="submission" date="2016-11" db="EMBL/GenBank/DDBJ databases">
        <authorList>
            <person name="Varghese N."/>
            <person name="Submissions S."/>
        </authorList>
    </citation>
    <scope>NUCLEOTIDE SEQUENCE [LARGE SCALE GENOMIC DNA]</scope>
    <source>
        <strain evidence="1 2">DSM 17919</strain>
    </source>
</reference>
<name>A0A8G2CB27_9BACT</name>
<dbReference type="EMBL" id="FQZR01000006">
    <property type="protein sequence ID" value="SHJ46428.1"/>
    <property type="molecule type" value="Genomic_DNA"/>
</dbReference>
<gene>
    <name evidence="1" type="ORF">SAMN05660830_02489</name>
</gene>
<organism evidence="1 2">
    <name type="scientific">Halodesulfovibrio aestuarii</name>
    <dbReference type="NCBI Taxonomy" id="126333"/>
    <lineage>
        <taxon>Bacteria</taxon>
        <taxon>Pseudomonadati</taxon>
        <taxon>Thermodesulfobacteriota</taxon>
        <taxon>Desulfovibrionia</taxon>
        <taxon>Desulfovibrionales</taxon>
        <taxon>Desulfovibrionaceae</taxon>
        <taxon>Halodesulfovibrio</taxon>
    </lineage>
</organism>
<comment type="caution">
    <text evidence="1">The sequence shown here is derived from an EMBL/GenBank/DDBJ whole genome shotgun (WGS) entry which is preliminary data.</text>
</comment>
<sequence length="14" mass="1544">MLLSKAGHTCKKKV</sequence>
<accession>A0A8G2CB27</accession>
<proteinExistence type="predicted"/>
<dbReference type="Proteomes" id="UP000184001">
    <property type="component" value="Unassembled WGS sequence"/>
</dbReference>
<evidence type="ECO:0000313" key="2">
    <source>
        <dbReference type="Proteomes" id="UP000184001"/>
    </source>
</evidence>
<evidence type="ECO:0000313" key="1">
    <source>
        <dbReference type="EMBL" id="SHJ46428.1"/>
    </source>
</evidence>
<protein>
    <submittedName>
        <fullName evidence="1">Uncharacterized protein</fullName>
    </submittedName>
</protein>